<keyword evidence="6" id="KW-0413">Isomerase</keyword>
<accession>A0A1G2BQ85</accession>
<dbReference type="PANTHER" id="PTHR11070">
    <property type="entry name" value="UVRD / RECB / PCRA DNA HELICASE FAMILY MEMBER"/>
    <property type="match status" value="1"/>
</dbReference>
<dbReference type="EC" id="5.6.2.4" evidence="8"/>
<keyword evidence="4 10" id="KW-0347">Helicase</keyword>
<evidence type="ECO:0000256" key="7">
    <source>
        <dbReference type="ARBA" id="ARBA00034617"/>
    </source>
</evidence>
<evidence type="ECO:0000256" key="9">
    <source>
        <dbReference type="ARBA" id="ARBA00048988"/>
    </source>
</evidence>
<dbReference type="InterPro" id="IPR027417">
    <property type="entry name" value="P-loop_NTPase"/>
</dbReference>
<dbReference type="Pfam" id="PF13361">
    <property type="entry name" value="UvrD_C"/>
    <property type="match status" value="2"/>
</dbReference>
<feature type="domain" description="UvrD-like helicase C-terminal" evidence="12">
    <location>
        <begin position="293"/>
        <end position="556"/>
    </location>
</feature>
<dbReference type="SUPFAM" id="SSF52540">
    <property type="entry name" value="P-loop containing nucleoside triphosphate hydrolases"/>
    <property type="match status" value="1"/>
</dbReference>
<evidence type="ECO:0000256" key="5">
    <source>
        <dbReference type="ARBA" id="ARBA00022840"/>
    </source>
</evidence>
<dbReference type="GO" id="GO:0043138">
    <property type="term" value="F:3'-5' DNA helicase activity"/>
    <property type="evidence" value="ECO:0007669"/>
    <property type="project" value="UniProtKB-EC"/>
</dbReference>
<evidence type="ECO:0000259" key="11">
    <source>
        <dbReference type="PROSITE" id="PS51198"/>
    </source>
</evidence>
<dbReference type="Gene3D" id="3.40.50.300">
    <property type="entry name" value="P-loop containing nucleotide triphosphate hydrolases"/>
    <property type="match status" value="2"/>
</dbReference>
<dbReference type="GO" id="GO:0016887">
    <property type="term" value="F:ATP hydrolysis activity"/>
    <property type="evidence" value="ECO:0007669"/>
    <property type="project" value="RHEA"/>
</dbReference>
<dbReference type="Gene3D" id="1.10.486.10">
    <property type="entry name" value="PCRA, domain 4"/>
    <property type="match status" value="1"/>
</dbReference>
<keyword evidence="3 10" id="KW-0378">Hydrolase</keyword>
<organism evidence="13 14">
    <name type="scientific">Candidatus Komeilibacteria bacterium RIFCSPLOWO2_01_FULL_53_11</name>
    <dbReference type="NCBI Taxonomy" id="1798552"/>
    <lineage>
        <taxon>Bacteria</taxon>
        <taxon>Candidatus Komeiliibacteriota</taxon>
    </lineage>
</organism>
<evidence type="ECO:0000259" key="12">
    <source>
        <dbReference type="PROSITE" id="PS51217"/>
    </source>
</evidence>
<evidence type="ECO:0000313" key="14">
    <source>
        <dbReference type="Proteomes" id="UP000177349"/>
    </source>
</evidence>
<keyword evidence="5 10" id="KW-0067">ATP-binding</keyword>
<evidence type="ECO:0000256" key="8">
    <source>
        <dbReference type="ARBA" id="ARBA00034808"/>
    </source>
</evidence>
<dbReference type="Gene3D" id="1.10.10.160">
    <property type="match status" value="1"/>
</dbReference>
<dbReference type="AlphaFoldDB" id="A0A1G2BQ85"/>
<evidence type="ECO:0000313" key="13">
    <source>
        <dbReference type="EMBL" id="OGY91283.1"/>
    </source>
</evidence>
<dbReference type="GO" id="GO:0000725">
    <property type="term" value="P:recombinational repair"/>
    <property type="evidence" value="ECO:0007669"/>
    <property type="project" value="TreeGrafter"/>
</dbReference>
<dbReference type="PROSITE" id="PS51198">
    <property type="entry name" value="UVRD_HELICASE_ATP_BIND"/>
    <property type="match status" value="1"/>
</dbReference>
<evidence type="ECO:0000256" key="10">
    <source>
        <dbReference type="PROSITE-ProRule" id="PRU00560"/>
    </source>
</evidence>
<sequence>MIDFKKELNQAQYEVVTKSDGPSLVLAGAGSGKTRTLVYRVAYLLEQGVAPERIMLLTFTNKAAHEMLSRVDELLQNKKQATGLWGGTFHHVANRLLRTMGSAVGLKRNFSILDREDSKDMLKRIVKELGGATQRGRRMPQPGVFLEVVSYAANAQIGIPEALEKKYPEGLDMAEVFTTVAERYAERKRAANALDFDDLLICWLRLLGKPALQKKLQGLWQYILVDEYQDTNTVQDEIVRLLAADHKNILVVGDDAQSIYSFRAAEIRNILDFPKRFPDTKIYKLEENYRSSPEILEVANEVIRFNTDQFQKTLFTEQDTFVKPELILAQEPVEEAELIAERIMALEDEGVPLQTIAVLFRAAHQSQALELELNKRRIPYEMRGGLRFFERVHIKDMLAYVRLIANPADEVSWYRILATHEGIGDVTARKIIEQMSGVEDLRQLTSHDIQIGAAARIGWLECTRVLTAAQADAANGPGAIIRAVRQLYKKYLELHYADFKDRLDDLEQLALFSDGYDKLDDFIADTSLQEAYALRRDAEKSREPSVVLTTIHQAKGLEWNTVFIMHMTNSSLPHARALFEEGGLEEERRLFYVAITRAQRRLYLLYPLSSSKYSISLNQPSQFLKEIKPELLTGRLELEDDEAYITINTDGERSYLPSIEDL</sequence>
<dbReference type="InterPro" id="IPR014016">
    <property type="entry name" value="UvrD-like_ATP-bd"/>
</dbReference>
<dbReference type="InterPro" id="IPR000212">
    <property type="entry name" value="DNA_helicase_UvrD/REP"/>
</dbReference>
<dbReference type="InterPro" id="IPR014017">
    <property type="entry name" value="DNA_helicase_UvrD-like_C"/>
</dbReference>
<dbReference type="PANTHER" id="PTHR11070:SF3">
    <property type="entry name" value="DNA 3'-5' HELICASE"/>
    <property type="match status" value="1"/>
</dbReference>
<evidence type="ECO:0000256" key="6">
    <source>
        <dbReference type="ARBA" id="ARBA00023235"/>
    </source>
</evidence>
<gene>
    <name evidence="13" type="ORF">A3B31_00820</name>
</gene>
<comment type="similarity">
    <text evidence="1">Belongs to the helicase family. UvrD subfamily.</text>
</comment>
<feature type="domain" description="UvrD-like helicase ATP-binding" evidence="11">
    <location>
        <begin position="6"/>
        <end position="292"/>
    </location>
</feature>
<dbReference type="CDD" id="cd17932">
    <property type="entry name" value="DEXQc_UvrD"/>
    <property type="match status" value="1"/>
</dbReference>
<dbReference type="EMBL" id="MHKN01000045">
    <property type="protein sequence ID" value="OGY91283.1"/>
    <property type="molecule type" value="Genomic_DNA"/>
</dbReference>
<evidence type="ECO:0000256" key="3">
    <source>
        <dbReference type="ARBA" id="ARBA00022801"/>
    </source>
</evidence>
<protein>
    <recommendedName>
        <fullName evidence="8">DNA 3'-5' helicase</fullName>
        <ecNumber evidence="8">5.6.2.4</ecNumber>
    </recommendedName>
</protein>
<comment type="catalytic activity">
    <reaction evidence="7">
        <text>Couples ATP hydrolysis with the unwinding of duplex DNA by translocating in the 3'-5' direction.</text>
        <dbReference type="EC" id="5.6.2.4"/>
    </reaction>
</comment>
<dbReference type="InterPro" id="IPR013986">
    <property type="entry name" value="DExx_box_DNA_helicase_dom_sf"/>
</dbReference>
<dbReference type="PROSITE" id="PS51217">
    <property type="entry name" value="UVRD_HELICASE_CTER"/>
    <property type="match status" value="1"/>
</dbReference>
<comment type="caution">
    <text evidence="13">The sequence shown here is derived from an EMBL/GenBank/DDBJ whole genome shotgun (WGS) entry which is preliminary data.</text>
</comment>
<dbReference type="Pfam" id="PF00580">
    <property type="entry name" value="UvrD-helicase"/>
    <property type="match status" value="1"/>
</dbReference>
<evidence type="ECO:0000256" key="2">
    <source>
        <dbReference type="ARBA" id="ARBA00022741"/>
    </source>
</evidence>
<name>A0A1G2BQ85_9BACT</name>
<comment type="catalytic activity">
    <reaction evidence="9">
        <text>ATP + H2O = ADP + phosphate + H(+)</text>
        <dbReference type="Rhea" id="RHEA:13065"/>
        <dbReference type="ChEBI" id="CHEBI:15377"/>
        <dbReference type="ChEBI" id="CHEBI:15378"/>
        <dbReference type="ChEBI" id="CHEBI:30616"/>
        <dbReference type="ChEBI" id="CHEBI:43474"/>
        <dbReference type="ChEBI" id="CHEBI:456216"/>
        <dbReference type="EC" id="5.6.2.4"/>
    </reaction>
</comment>
<dbReference type="GO" id="GO:0005829">
    <property type="term" value="C:cytosol"/>
    <property type="evidence" value="ECO:0007669"/>
    <property type="project" value="TreeGrafter"/>
</dbReference>
<evidence type="ECO:0000256" key="1">
    <source>
        <dbReference type="ARBA" id="ARBA00009922"/>
    </source>
</evidence>
<dbReference type="GO" id="GO:0003677">
    <property type="term" value="F:DNA binding"/>
    <property type="evidence" value="ECO:0007669"/>
    <property type="project" value="InterPro"/>
</dbReference>
<proteinExistence type="inferred from homology"/>
<keyword evidence="2 10" id="KW-0547">Nucleotide-binding</keyword>
<dbReference type="GO" id="GO:0005524">
    <property type="term" value="F:ATP binding"/>
    <property type="evidence" value="ECO:0007669"/>
    <property type="project" value="UniProtKB-UniRule"/>
</dbReference>
<feature type="binding site" evidence="10">
    <location>
        <begin position="27"/>
        <end position="34"/>
    </location>
    <ligand>
        <name>ATP</name>
        <dbReference type="ChEBI" id="CHEBI:30616"/>
    </ligand>
</feature>
<evidence type="ECO:0000256" key="4">
    <source>
        <dbReference type="ARBA" id="ARBA00022806"/>
    </source>
</evidence>
<reference evidence="13 14" key="1">
    <citation type="journal article" date="2016" name="Nat. Commun.">
        <title>Thousands of microbial genomes shed light on interconnected biogeochemical processes in an aquifer system.</title>
        <authorList>
            <person name="Anantharaman K."/>
            <person name="Brown C.T."/>
            <person name="Hug L.A."/>
            <person name="Sharon I."/>
            <person name="Castelle C.J."/>
            <person name="Probst A.J."/>
            <person name="Thomas B.C."/>
            <person name="Singh A."/>
            <person name="Wilkins M.J."/>
            <person name="Karaoz U."/>
            <person name="Brodie E.L."/>
            <person name="Williams K.H."/>
            <person name="Hubbard S.S."/>
            <person name="Banfield J.F."/>
        </authorList>
    </citation>
    <scope>NUCLEOTIDE SEQUENCE [LARGE SCALE GENOMIC DNA]</scope>
</reference>
<dbReference type="Proteomes" id="UP000177349">
    <property type="component" value="Unassembled WGS sequence"/>
</dbReference>